<gene>
    <name evidence="1" type="ORF">HGM15179_001056</name>
</gene>
<keyword evidence="2" id="KW-1185">Reference proteome</keyword>
<sequence length="145" mass="16185">MSQQCVHPIQKAKLILEGDSAHVTPLGELHQGLGSSTQDVNLQECVQRRARKMVRGLDHFSYEDRMRELMLFSLEKTRLQGSLTAGFPCLQGAYKKLGNLVLEETVATVISKERSRKCADVFRGITDHLGDPSPGRMDQFVPSES</sequence>
<evidence type="ECO:0000313" key="2">
    <source>
        <dbReference type="Proteomes" id="UP000796761"/>
    </source>
</evidence>
<proteinExistence type="predicted"/>
<dbReference type="Proteomes" id="UP000796761">
    <property type="component" value="Unassembled WGS sequence"/>
</dbReference>
<organism evidence="1 2">
    <name type="scientific">Zosterops borbonicus</name>
    <dbReference type="NCBI Taxonomy" id="364589"/>
    <lineage>
        <taxon>Eukaryota</taxon>
        <taxon>Metazoa</taxon>
        <taxon>Chordata</taxon>
        <taxon>Craniata</taxon>
        <taxon>Vertebrata</taxon>
        <taxon>Euteleostomi</taxon>
        <taxon>Archelosauria</taxon>
        <taxon>Archosauria</taxon>
        <taxon>Dinosauria</taxon>
        <taxon>Saurischia</taxon>
        <taxon>Theropoda</taxon>
        <taxon>Coelurosauria</taxon>
        <taxon>Aves</taxon>
        <taxon>Neognathae</taxon>
        <taxon>Neoaves</taxon>
        <taxon>Telluraves</taxon>
        <taxon>Australaves</taxon>
        <taxon>Passeriformes</taxon>
        <taxon>Sylvioidea</taxon>
        <taxon>Zosteropidae</taxon>
        <taxon>Zosterops</taxon>
    </lineage>
</organism>
<name>A0A8K1GVB4_9PASS</name>
<dbReference type="OrthoDB" id="10410590at2759"/>
<dbReference type="EMBL" id="SWJQ01000017">
    <property type="protein sequence ID" value="TRZ26084.1"/>
    <property type="molecule type" value="Genomic_DNA"/>
</dbReference>
<accession>A0A8K1GVB4</accession>
<comment type="caution">
    <text evidence="1">The sequence shown here is derived from an EMBL/GenBank/DDBJ whole genome shotgun (WGS) entry which is preliminary data.</text>
</comment>
<evidence type="ECO:0000313" key="1">
    <source>
        <dbReference type="EMBL" id="TRZ26084.1"/>
    </source>
</evidence>
<reference evidence="1" key="1">
    <citation type="submission" date="2019-04" db="EMBL/GenBank/DDBJ databases">
        <title>Genome assembly of Zosterops borbonicus 15179.</title>
        <authorList>
            <person name="Leroy T."/>
            <person name="Anselmetti Y."/>
            <person name="Tilak M.-K."/>
            <person name="Nabholz B."/>
        </authorList>
    </citation>
    <scope>NUCLEOTIDE SEQUENCE</scope>
    <source>
        <strain evidence="1">HGM_15179</strain>
        <tissue evidence="1">Muscle</tissue>
    </source>
</reference>
<dbReference type="AlphaFoldDB" id="A0A8K1GVB4"/>
<protein>
    <submittedName>
        <fullName evidence="1">Uncharacterized protein</fullName>
    </submittedName>
</protein>